<keyword evidence="7" id="KW-0997">Cell inner membrane</keyword>
<keyword evidence="4 7" id="KW-0812">Transmembrane</keyword>
<keyword evidence="3" id="KW-1003">Cell membrane</keyword>
<keyword evidence="2 7" id="KW-0813">Transport</keyword>
<evidence type="ECO:0000256" key="6">
    <source>
        <dbReference type="ARBA" id="ARBA00023136"/>
    </source>
</evidence>
<feature type="domain" description="Tripartite ATP-independent periplasmic transporters DctQ component" evidence="8">
    <location>
        <begin position="64"/>
        <end position="171"/>
    </location>
</feature>
<evidence type="ECO:0000256" key="5">
    <source>
        <dbReference type="ARBA" id="ARBA00022989"/>
    </source>
</evidence>
<evidence type="ECO:0000256" key="4">
    <source>
        <dbReference type="ARBA" id="ARBA00022692"/>
    </source>
</evidence>
<comment type="caution">
    <text evidence="9">The sequence shown here is derived from an EMBL/GenBank/DDBJ whole genome shotgun (WGS) entry which is preliminary data.</text>
</comment>
<organism evidence="9 10">
    <name type="scientific">Sedimentitalea todarodis</name>
    <dbReference type="NCBI Taxonomy" id="1631240"/>
    <lineage>
        <taxon>Bacteria</taxon>
        <taxon>Pseudomonadati</taxon>
        <taxon>Pseudomonadota</taxon>
        <taxon>Alphaproteobacteria</taxon>
        <taxon>Rhodobacterales</taxon>
        <taxon>Paracoccaceae</taxon>
        <taxon>Sedimentitalea</taxon>
    </lineage>
</organism>
<accession>A0ABU3VK72</accession>
<comment type="subunit">
    <text evidence="7">The complex comprises the extracytoplasmic solute receptor protein and the two transmembrane proteins.</text>
</comment>
<evidence type="ECO:0000259" key="8">
    <source>
        <dbReference type="Pfam" id="PF04290"/>
    </source>
</evidence>
<proteinExistence type="inferred from homology"/>
<reference evidence="10" key="1">
    <citation type="submission" date="2023-05" db="EMBL/GenBank/DDBJ databases">
        <title>Sedimentitalea sp. nov. JM2-8.</title>
        <authorList>
            <person name="Huang J."/>
        </authorList>
    </citation>
    <scope>NUCLEOTIDE SEQUENCE [LARGE SCALE GENOMIC DNA]</scope>
    <source>
        <strain evidence="10">KHS03</strain>
    </source>
</reference>
<comment type="caution">
    <text evidence="7">Lacks conserved residue(s) required for the propagation of feature annotation.</text>
</comment>
<dbReference type="Proteomes" id="UP001255416">
    <property type="component" value="Unassembled WGS sequence"/>
</dbReference>
<evidence type="ECO:0000256" key="1">
    <source>
        <dbReference type="ARBA" id="ARBA00004651"/>
    </source>
</evidence>
<feature type="transmembrane region" description="Helical" evidence="7">
    <location>
        <begin position="150"/>
        <end position="173"/>
    </location>
</feature>
<keyword evidence="6 7" id="KW-0472">Membrane</keyword>
<evidence type="ECO:0000256" key="3">
    <source>
        <dbReference type="ARBA" id="ARBA00022475"/>
    </source>
</evidence>
<evidence type="ECO:0000256" key="7">
    <source>
        <dbReference type="RuleBase" id="RU369079"/>
    </source>
</evidence>
<feature type="transmembrane region" description="Helical" evidence="7">
    <location>
        <begin position="75"/>
        <end position="97"/>
    </location>
</feature>
<comment type="function">
    <text evidence="7">Part of the tripartite ATP-independent periplasmic (TRAP) transport system.</text>
</comment>
<dbReference type="InterPro" id="IPR055348">
    <property type="entry name" value="DctQ"/>
</dbReference>
<evidence type="ECO:0000256" key="2">
    <source>
        <dbReference type="ARBA" id="ARBA00022448"/>
    </source>
</evidence>
<evidence type="ECO:0000313" key="10">
    <source>
        <dbReference type="Proteomes" id="UP001255416"/>
    </source>
</evidence>
<gene>
    <name evidence="9" type="ORF">QO231_19915</name>
</gene>
<keyword evidence="5 7" id="KW-1133">Transmembrane helix</keyword>
<dbReference type="EMBL" id="JASMWN010000020">
    <property type="protein sequence ID" value="MDU9006104.1"/>
    <property type="molecule type" value="Genomic_DNA"/>
</dbReference>
<dbReference type="RefSeq" id="WP_316780562.1">
    <property type="nucleotide sequence ID" value="NZ_JASMWN010000020.1"/>
</dbReference>
<dbReference type="Pfam" id="PF04290">
    <property type="entry name" value="DctQ"/>
    <property type="match status" value="1"/>
</dbReference>
<keyword evidence="10" id="KW-1185">Reference proteome</keyword>
<comment type="subcellular location">
    <subcellularLocation>
        <location evidence="7">Cell inner membrane</location>
        <topology evidence="7">Multi-pass membrane protein</topology>
    </subcellularLocation>
    <subcellularLocation>
        <location evidence="1">Cell membrane</location>
        <topology evidence="1">Multi-pass membrane protein</topology>
    </subcellularLocation>
</comment>
<name>A0ABU3VK72_9RHOB</name>
<sequence>MHKIMMSLARFMAVLGGIALSALILLTCISIAGRLLNGFFHKDFMQGLLPEFSNWMIEIGVGPVNGDFELVESGVAFAIFAFIPLCQITAGHASVDIFTSTLSARVNRFLRMVTETVFAAVLILIAVKLYDGMASKMRYGETSFLLQFPTWWAYAASLFGAVVSAIVGVYVAAVRIYEFSTGRIVIVDGMEADA</sequence>
<protein>
    <recommendedName>
        <fullName evidence="7">TRAP transporter small permease protein</fullName>
    </recommendedName>
</protein>
<comment type="similarity">
    <text evidence="7">Belongs to the TRAP transporter small permease family.</text>
</comment>
<feature type="transmembrane region" description="Helical" evidence="7">
    <location>
        <begin position="109"/>
        <end position="130"/>
    </location>
</feature>
<evidence type="ECO:0000313" key="9">
    <source>
        <dbReference type="EMBL" id="MDU9006104.1"/>
    </source>
</evidence>